<dbReference type="Proteomes" id="UP000198432">
    <property type="component" value="Unassembled WGS sequence"/>
</dbReference>
<organism evidence="2 3">
    <name type="scientific">Pontibacter ummariensis</name>
    <dbReference type="NCBI Taxonomy" id="1610492"/>
    <lineage>
        <taxon>Bacteria</taxon>
        <taxon>Pseudomonadati</taxon>
        <taxon>Bacteroidota</taxon>
        <taxon>Cytophagia</taxon>
        <taxon>Cytophagales</taxon>
        <taxon>Hymenobacteraceae</taxon>
        <taxon>Pontibacter</taxon>
    </lineage>
</organism>
<proteinExistence type="predicted"/>
<gene>
    <name evidence="2" type="ORF">SAMN06296052_13022</name>
</gene>
<accession>A0A239KPA8</accession>
<keyword evidence="1" id="KW-0732">Signal</keyword>
<dbReference type="RefSeq" id="WP_144266366.1">
    <property type="nucleotide sequence ID" value="NZ_FZOQ01000030.1"/>
</dbReference>
<dbReference type="EMBL" id="FZOQ01000030">
    <property type="protein sequence ID" value="SNT19562.1"/>
    <property type="molecule type" value="Genomic_DNA"/>
</dbReference>
<keyword evidence="3" id="KW-1185">Reference proteome</keyword>
<name>A0A239KPA8_9BACT</name>
<reference evidence="3" key="1">
    <citation type="submission" date="2017-06" db="EMBL/GenBank/DDBJ databases">
        <authorList>
            <person name="Varghese N."/>
            <person name="Submissions S."/>
        </authorList>
    </citation>
    <scope>NUCLEOTIDE SEQUENCE [LARGE SCALE GENOMIC DNA]</scope>
    <source>
        <strain evidence="3">NKM1</strain>
    </source>
</reference>
<feature type="signal peptide" evidence="1">
    <location>
        <begin position="1"/>
        <end position="23"/>
    </location>
</feature>
<evidence type="ECO:0000256" key="1">
    <source>
        <dbReference type="SAM" id="SignalP"/>
    </source>
</evidence>
<evidence type="ECO:0008006" key="4">
    <source>
        <dbReference type="Google" id="ProtNLM"/>
    </source>
</evidence>
<protein>
    <recommendedName>
        <fullName evidence="4">Lipoprotein</fullName>
    </recommendedName>
</protein>
<feature type="chain" id="PRO_5013099740" description="Lipoprotein" evidence="1">
    <location>
        <begin position="24"/>
        <end position="267"/>
    </location>
</feature>
<dbReference type="AlphaFoldDB" id="A0A239KPA8"/>
<evidence type="ECO:0000313" key="3">
    <source>
        <dbReference type="Proteomes" id="UP000198432"/>
    </source>
</evidence>
<sequence>MNLKRRFTAIAIILLLIGQLSCTTESNSSSPIEDSVSSIKLTDSSVEKGETATSGRLPDKADTAYFTVAKAAKSIDQNTIRIEKTGTYRLGTYTLDIHDSPTKEEFYDLEIKQNGKSLFKTEAYDISKVVIDKSKVGFTIFDMVTEDNANVGYVYILDTVKAEVQKYPKPLQNTTNPIIIGERIFLTNGLAILETDKELKTIRERHILYSSAMAEDKYEYMDTYNIDELSRISNSLLINFTPHRSKEERKVFSGEIAKTADVILIKE</sequence>
<evidence type="ECO:0000313" key="2">
    <source>
        <dbReference type="EMBL" id="SNT19562.1"/>
    </source>
</evidence>